<dbReference type="AlphaFoldDB" id="A0A9P8T6M4"/>
<name>A0A9P8T6M4_9ASCO</name>
<organism evidence="1 2">
    <name type="scientific">Ogataea polymorpha</name>
    <dbReference type="NCBI Taxonomy" id="460523"/>
    <lineage>
        <taxon>Eukaryota</taxon>
        <taxon>Fungi</taxon>
        <taxon>Dikarya</taxon>
        <taxon>Ascomycota</taxon>
        <taxon>Saccharomycotina</taxon>
        <taxon>Pichiomycetes</taxon>
        <taxon>Pichiales</taxon>
        <taxon>Pichiaceae</taxon>
        <taxon>Ogataea</taxon>
    </lineage>
</organism>
<evidence type="ECO:0000313" key="2">
    <source>
        <dbReference type="Proteomes" id="UP000788993"/>
    </source>
</evidence>
<sequence>MGDGDVLELDLELLGSLLELAPDTGGHGLSHGDELCSVELSNNTLENLVSNRWKHTLVIVQPQVLVNLWEVLHVWTMQHSQSQRDGLQVLGPRGGGNGSWLGSDVVNDWSLEPRDNKVQSFANDLRLDSGEPVENDCSLSA</sequence>
<accession>A0A9P8T6M4</accession>
<dbReference type="Proteomes" id="UP000788993">
    <property type="component" value="Unassembled WGS sequence"/>
</dbReference>
<proteinExistence type="predicted"/>
<dbReference type="EMBL" id="JAEUBD010001062">
    <property type="protein sequence ID" value="KAH3667564.1"/>
    <property type="molecule type" value="Genomic_DNA"/>
</dbReference>
<gene>
    <name evidence="1" type="ORF">OGATHE_003087</name>
</gene>
<reference evidence="1" key="2">
    <citation type="submission" date="2021-01" db="EMBL/GenBank/DDBJ databases">
        <authorList>
            <person name="Schikora-Tamarit M.A."/>
        </authorList>
    </citation>
    <scope>NUCLEOTIDE SEQUENCE</scope>
    <source>
        <strain evidence="1">NCAIM Y.01608</strain>
    </source>
</reference>
<comment type="caution">
    <text evidence="1">The sequence shown here is derived from an EMBL/GenBank/DDBJ whole genome shotgun (WGS) entry which is preliminary data.</text>
</comment>
<reference evidence="1" key="1">
    <citation type="journal article" date="2021" name="Open Biol.">
        <title>Shared evolutionary footprints suggest mitochondrial oxidative damage underlies multiple complex I losses in fungi.</title>
        <authorList>
            <person name="Schikora-Tamarit M.A."/>
            <person name="Marcet-Houben M."/>
            <person name="Nosek J."/>
            <person name="Gabaldon T."/>
        </authorList>
    </citation>
    <scope>NUCLEOTIDE SEQUENCE</scope>
    <source>
        <strain evidence="1">NCAIM Y.01608</strain>
    </source>
</reference>
<evidence type="ECO:0000313" key="1">
    <source>
        <dbReference type="EMBL" id="KAH3667564.1"/>
    </source>
</evidence>
<protein>
    <submittedName>
        <fullName evidence="1">Uncharacterized protein</fullName>
    </submittedName>
</protein>
<keyword evidence="2" id="KW-1185">Reference proteome</keyword>